<sequence>MASRNARYPMIPFVMFSLRLTAVLLVAGCLGTEILRVVNALKSAPHPVLELWAALVKIYGAIVGGVILLVLAHVVALLADCEAWTNRLAHARTDRKPRTQ</sequence>
<keyword evidence="1" id="KW-0812">Transmembrane</keyword>
<keyword evidence="1" id="KW-1133">Transmembrane helix</keyword>
<dbReference type="Proteomes" id="UP000262583">
    <property type="component" value="Chromosome"/>
</dbReference>
<gene>
    <name evidence="2" type="ORF">BRCON_0438</name>
</gene>
<reference evidence="2 3" key="1">
    <citation type="submission" date="2018-05" db="EMBL/GenBank/DDBJ databases">
        <title>A metagenomic window into the 2 km-deep terrestrial subsurface aquifer revealed taxonomically and functionally diverse microbial community comprising novel uncultured bacterial lineages.</title>
        <authorList>
            <person name="Kadnikov V.V."/>
            <person name="Mardanov A.V."/>
            <person name="Beletsky A.V."/>
            <person name="Banks D."/>
            <person name="Pimenov N.V."/>
            <person name="Frank Y.A."/>
            <person name="Karnachuk O.V."/>
            <person name="Ravin N.V."/>
        </authorList>
    </citation>
    <scope>NUCLEOTIDE SEQUENCE [LARGE SCALE GENOMIC DNA]</scope>
    <source>
        <strain evidence="2">BY</strain>
    </source>
</reference>
<protein>
    <submittedName>
        <fullName evidence="2">Uncharacterized protein</fullName>
    </submittedName>
</protein>
<dbReference type="AlphaFoldDB" id="A0A2Z4Y446"/>
<evidence type="ECO:0000313" key="3">
    <source>
        <dbReference type="Proteomes" id="UP000262583"/>
    </source>
</evidence>
<dbReference type="KEGG" id="schv:BRCON_0438"/>
<proteinExistence type="predicted"/>
<keyword evidence="1" id="KW-0472">Membrane</keyword>
<evidence type="ECO:0000313" key="2">
    <source>
        <dbReference type="EMBL" id="AXA35215.1"/>
    </source>
</evidence>
<evidence type="ECO:0000256" key="1">
    <source>
        <dbReference type="SAM" id="Phobius"/>
    </source>
</evidence>
<accession>A0A2Z4Y446</accession>
<dbReference type="EMBL" id="CP030759">
    <property type="protein sequence ID" value="AXA35215.1"/>
    <property type="molecule type" value="Genomic_DNA"/>
</dbReference>
<feature type="transmembrane region" description="Helical" evidence="1">
    <location>
        <begin position="56"/>
        <end position="79"/>
    </location>
</feature>
<name>A0A2Z4Y446_SUMC1</name>
<organism evidence="2 3">
    <name type="scientific">Sumerlaea chitinivorans</name>
    <dbReference type="NCBI Taxonomy" id="2250252"/>
    <lineage>
        <taxon>Bacteria</taxon>
        <taxon>Candidatus Sumerlaeota</taxon>
        <taxon>Candidatus Sumerlaeia</taxon>
        <taxon>Candidatus Sumerlaeales</taxon>
        <taxon>Candidatus Sumerlaeaceae</taxon>
        <taxon>Candidatus Sumerlaea</taxon>
    </lineage>
</organism>